<dbReference type="AlphaFoldDB" id="D3FUG0"/>
<dbReference type="GO" id="GO:2001059">
    <property type="term" value="P:D-tagatose 6-phosphate catabolic process"/>
    <property type="evidence" value="ECO:0007669"/>
    <property type="project" value="UniProtKB-UniPathway"/>
</dbReference>
<proteinExistence type="inferred from homology"/>
<dbReference type="NCBIfam" id="TIGR03828">
    <property type="entry name" value="pfkB"/>
    <property type="match status" value="1"/>
</dbReference>
<keyword evidence="11" id="KW-1185">Reference proteome</keyword>
<dbReference type="eggNOG" id="COG1105">
    <property type="taxonomic scope" value="Bacteria"/>
</dbReference>
<evidence type="ECO:0000256" key="2">
    <source>
        <dbReference type="ARBA" id="ARBA00022679"/>
    </source>
</evidence>
<dbReference type="PROSITE" id="PS00584">
    <property type="entry name" value="PFKB_KINASES_2"/>
    <property type="match status" value="1"/>
</dbReference>
<reference evidence="10 11" key="1">
    <citation type="journal article" date="2011" name="Environ. Microbiol.">
        <title>Genome of alkaliphilic Bacillus pseudofirmus OF4 reveals adaptations that support the ability to grow in an external pH range from 7.5 to 11.4.</title>
        <authorList>
            <person name="Janto B."/>
            <person name="Ahmed A."/>
            <person name="Ito M."/>
            <person name="Liu J."/>
            <person name="Hicks D.B."/>
            <person name="Pagni S."/>
            <person name="Fackelmayer O.J."/>
            <person name="Smith T.A."/>
            <person name="Earl J."/>
            <person name="Elbourne L.D."/>
            <person name="Hassan K."/>
            <person name="Paulsen I.T."/>
            <person name="Kolsto A.B."/>
            <person name="Tourasse N.J."/>
            <person name="Ehrlich G.D."/>
            <person name="Boissy R."/>
            <person name="Ivey D.M."/>
            <person name="Li G."/>
            <person name="Xue Y."/>
            <person name="Ma Y."/>
            <person name="Hu F.Z."/>
            <person name="Krulwich T.A."/>
        </authorList>
    </citation>
    <scope>NUCLEOTIDE SEQUENCE [LARGE SCALE GENOMIC DNA]</scope>
    <source>
        <strain evidence="11">ATCC BAA-2126 / JCM 17055 / OF4</strain>
    </source>
</reference>
<evidence type="ECO:0000259" key="9">
    <source>
        <dbReference type="Pfam" id="PF00294"/>
    </source>
</evidence>
<dbReference type="InterPro" id="IPR011611">
    <property type="entry name" value="PfkB_dom"/>
</dbReference>
<comment type="catalytic activity">
    <reaction evidence="6 8">
        <text>beta-D-fructose 1-phosphate + ATP = beta-D-fructose 1,6-bisphosphate + ADP + H(+)</text>
        <dbReference type="Rhea" id="RHEA:14213"/>
        <dbReference type="ChEBI" id="CHEBI:15378"/>
        <dbReference type="ChEBI" id="CHEBI:30616"/>
        <dbReference type="ChEBI" id="CHEBI:32966"/>
        <dbReference type="ChEBI" id="CHEBI:138881"/>
        <dbReference type="ChEBI" id="CHEBI:456216"/>
        <dbReference type="EC" id="2.7.1.56"/>
    </reaction>
</comment>
<dbReference type="UniPathway" id="UPA00704">
    <property type="reaction ID" value="UER00715"/>
</dbReference>
<dbReference type="InterPro" id="IPR017583">
    <property type="entry name" value="Tagatose/fructose_Pkinase"/>
</dbReference>
<dbReference type="NCBIfam" id="TIGR03168">
    <property type="entry name" value="1-PFK"/>
    <property type="match status" value="1"/>
</dbReference>
<keyword evidence="4 8" id="KW-0418">Kinase</keyword>
<dbReference type="GO" id="GO:0008662">
    <property type="term" value="F:1-phosphofructokinase activity"/>
    <property type="evidence" value="ECO:0007669"/>
    <property type="project" value="UniProtKB-UniRule"/>
</dbReference>
<dbReference type="PANTHER" id="PTHR46566">
    <property type="entry name" value="1-PHOSPHOFRUCTOKINASE-RELATED"/>
    <property type="match status" value="1"/>
</dbReference>
<evidence type="ECO:0000313" key="10">
    <source>
        <dbReference type="EMBL" id="ADC50130.1"/>
    </source>
</evidence>
<dbReference type="GO" id="GO:0009024">
    <property type="term" value="F:tagatose-6-phosphate kinase activity"/>
    <property type="evidence" value="ECO:0007669"/>
    <property type="project" value="UniProtKB-EC"/>
</dbReference>
<dbReference type="GO" id="GO:0005829">
    <property type="term" value="C:cytosol"/>
    <property type="evidence" value="ECO:0007669"/>
    <property type="project" value="TreeGrafter"/>
</dbReference>
<comment type="similarity">
    <text evidence="1">Belongs to the carbohydrate kinase pfkB family.</text>
</comment>
<dbReference type="PANTHER" id="PTHR46566:SF1">
    <property type="entry name" value="1-PHOSPHOFRUCTOKINASE"/>
    <property type="match status" value="1"/>
</dbReference>
<evidence type="ECO:0000256" key="8">
    <source>
        <dbReference type="RuleBase" id="RU369061"/>
    </source>
</evidence>
<dbReference type="RefSeq" id="WP_012957496.1">
    <property type="nucleotide sequence ID" value="NC_013791.2"/>
</dbReference>
<dbReference type="FunFam" id="3.40.1190.20:FF:000001">
    <property type="entry name" value="Phosphofructokinase"/>
    <property type="match status" value="1"/>
</dbReference>
<evidence type="ECO:0000313" key="11">
    <source>
        <dbReference type="Proteomes" id="UP000001544"/>
    </source>
</evidence>
<feature type="domain" description="Carbohydrate kinase PfkB" evidence="9">
    <location>
        <begin position="12"/>
        <end position="284"/>
    </location>
</feature>
<dbReference type="PIRSF" id="PIRSF000535">
    <property type="entry name" value="1PFK/6PFK/LacC"/>
    <property type="match status" value="1"/>
</dbReference>
<organism evidence="10 11">
    <name type="scientific">Alkalihalophilus pseudofirmus (strain ATCC BAA-2126 / JCM 17055 / OF4)</name>
    <name type="common">Bacillus pseudofirmus</name>
    <dbReference type="NCBI Taxonomy" id="398511"/>
    <lineage>
        <taxon>Bacteria</taxon>
        <taxon>Bacillati</taxon>
        <taxon>Bacillota</taxon>
        <taxon>Bacilli</taxon>
        <taxon>Bacillales</taxon>
        <taxon>Bacillaceae</taxon>
        <taxon>Alkalihalophilus</taxon>
    </lineage>
</organism>
<comment type="catalytic activity">
    <reaction evidence="7">
        <text>D-tagatofuranose 6-phosphate + ATP = D-tagatofuranose 1,6-bisphosphate + ADP + H(+)</text>
        <dbReference type="Rhea" id="RHEA:12420"/>
        <dbReference type="ChEBI" id="CHEBI:15378"/>
        <dbReference type="ChEBI" id="CHEBI:30616"/>
        <dbReference type="ChEBI" id="CHEBI:58694"/>
        <dbReference type="ChEBI" id="CHEBI:58695"/>
        <dbReference type="ChEBI" id="CHEBI:456216"/>
        <dbReference type="EC" id="2.7.1.144"/>
    </reaction>
</comment>
<evidence type="ECO:0000256" key="5">
    <source>
        <dbReference type="ARBA" id="ARBA00022840"/>
    </source>
</evidence>
<dbReference type="EMBL" id="CP001878">
    <property type="protein sequence ID" value="ADC50130.1"/>
    <property type="molecule type" value="Genomic_DNA"/>
</dbReference>
<dbReference type="STRING" id="398511.BpOF4_10385"/>
<dbReference type="SUPFAM" id="SSF53613">
    <property type="entry name" value="Ribokinase-like"/>
    <property type="match status" value="1"/>
</dbReference>
<accession>D3FUG0</accession>
<dbReference type="KEGG" id="bpf:BpOF4_10385"/>
<dbReference type="EC" id="2.7.1.144" evidence="7"/>
<dbReference type="Pfam" id="PF00294">
    <property type="entry name" value="PfkB"/>
    <property type="match status" value="1"/>
</dbReference>
<sequence length="304" mass="32594">MIYTITLNPAVDYFLEVDDFTAGAVNRSNAERKVPGGKGINVSRVLQRLGHKSEALGFIGGFTGDFIASSLETEAIQTNFIKVHGDSRINVKLYSETETEINGSSPMITKDHVTQLKGQIEGLSEGDFLVLAGSVPSSLDDDLYQVLIEAARERGVFVCLDTSGEPLRKAIEAKPSLIKPNHHELGELFGVEIKNIDEALPYVSQLIEKGIEYVLISFAGEGALLGTKEGIYSAVPPKGKVQNSVGAGDSTVAGFITSVLANSTDVGKLAFAVACGSATAFSKSFCELEDVKRLKENIDIKHIK</sequence>
<evidence type="ECO:0000256" key="3">
    <source>
        <dbReference type="ARBA" id="ARBA00022741"/>
    </source>
</evidence>
<dbReference type="HOGENOM" id="CLU_050013_1_0_9"/>
<dbReference type="InterPro" id="IPR029056">
    <property type="entry name" value="Ribokinase-like"/>
</dbReference>
<dbReference type="GO" id="GO:0016052">
    <property type="term" value="P:carbohydrate catabolic process"/>
    <property type="evidence" value="ECO:0007669"/>
    <property type="project" value="UniProtKB-ARBA"/>
</dbReference>
<dbReference type="Proteomes" id="UP000001544">
    <property type="component" value="Chromosome"/>
</dbReference>
<keyword evidence="7" id="KW-0423">Lactose metabolism</keyword>
<comment type="pathway">
    <text evidence="7">Carbohydrate metabolism; D-tagatose 6-phosphate degradation; D-glyceraldehyde 3-phosphate and glycerone phosphate from D-tagatose 6-phosphate: step 1/2.</text>
</comment>
<dbReference type="GO" id="GO:0005988">
    <property type="term" value="P:lactose metabolic process"/>
    <property type="evidence" value="ECO:0007669"/>
    <property type="project" value="UniProtKB-KW"/>
</dbReference>
<evidence type="ECO:0000256" key="6">
    <source>
        <dbReference type="ARBA" id="ARBA00047745"/>
    </source>
</evidence>
<dbReference type="Gene3D" id="3.40.1190.20">
    <property type="match status" value="1"/>
</dbReference>
<dbReference type="GO" id="GO:0044281">
    <property type="term" value="P:small molecule metabolic process"/>
    <property type="evidence" value="ECO:0007669"/>
    <property type="project" value="UniProtKB-ARBA"/>
</dbReference>
<protein>
    <recommendedName>
        <fullName evidence="7">Tagatose-6-phosphate kinase</fullName>
        <ecNumber evidence="7">2.7.1.144</ecNumber>
    </recommendedName>
</protein>
<dbReference type="PROSITE" id="PS00583">
    <property type="entry name" value="PFKB_KINASES_1"/>
    <property type="match status" value="1"/>
</dbReference>
<comment type="function">
    <text evidence="8">Catalyzes the ATP-dependent phosphorylation of fructose-l-phosphate to fructose-l,6-bisphosphate.</text>
</comment>
<keyword evidence="3 7" id="KW-0547">Nucleotide-binding</keyword>
<evidence type="ECO:0000256" key="1">
    <source>
        <dbReference type="ARBA" id="ARBA00005380"/>
    </source>
</evidence>
<dbReference type="GO" id="GO:0005524">
    <property type="term" value="F:ATP binding"/>
    <property type="evidence" value="ECO:0007669"/>
    <property type="project" value="UniProtKB-UniRule"/>
</dbReference>
<dbReference type="InterPro" id="IPR002173">
    <property type="entry name" value="Carboh/pur_kinase_PfkB_CS"/>
</dbReference>
<evidence type="ECO:0000256" key="7">
    <source>
        <dbReference type="PIRNR" id="PIRNR000535"/>
    </source>
</evidence>
<comment type="similarity">
    <text evidence="7">Belongs to the carbohydrate kinase PfkB family. LacC subfamily.</text>
</comment>
<keyword evidence="2 7" id="KW-0808">Transferase</keyword>
<name>D3FUG0_ALKPO</name>
<keyword evidence="5 7" id="KW-0067">ATP-binding</keyword>
<gene>
    <name evidence="10" type="primary">fruK</name>
    <name evidence="10" type="ordered locus">BpOF4_10385</name>
</gene>
<dbReference type="CDD" id="cd01164">
    <property type="entry name" value="FruK_PfkB_like"/>
    <property type="match status" value="1"/>
</dbReference>
<evidence type="ECO:0000256" key="4">
    <source>
        <dbReference type="ARBA" id="ARBA00022777"/>
    </source>
</evidence>
<dbReference type="InterPro" id="IPR022463">
    <property type="entry name" value="1-PFruKinase"/>
</dbReference>